<name>A0A2R4CBB8_9BURK</name>
<evidence type="ECO:0000313" key="2">
    <source>
        <dbReference type="Proteomes" id="UP000240505"/>
    </source>
</evidence>
<sequence length="94" mass="10748">MVPILTPAQLEELEANERHEYLRIELWDMIDPGVRAFIVYRAGLPRERARDPLTSFTMQERFKLAAHATSVETTLSTARFALLDPQPGCTVLKH</sequence>
<accession>A0A2R4CBB8</accession>
<dbReference type="KEGG" id="masz:C9I28_15435"/>
<dbReference type="AlphaFoldDB" id="A0A2R4CBB8"/>
<gene>
    <name evidence="1" type="ORF">C9I28_15435</name>
</gene>
<protein>
    <submittedName>
        <fullName evidence="1">Uncharacterized protein</fullName>
    </submittedName>
</protein>
<dbReference type="Proteomes" id="UP000240505">
    <property type="component" value="Chromosome"/>
</dbReference>
<dbReference type="EMBL" id="CP028324">
    <property type="protein sequence ID" value="AVR96903.1"/>
    <property type="molecule type" value="Genomic_DNA"/>
</dbReference>
<reference evidence="1 2" key="1">
    <citation type="submission" date="2018-03" db="EMBL/GenBank/DDBJ databases">
        <title>Massilia armeniaca sp. nov., isolated from desert soil.</title>
        <authorList>
            <person name="Huang H."/>
            <person name="Ren M."/>
        </authorList>
    </citation>
    <scope>NUCLEOTIDE SEQUENCE [LARGE SCALE GENOMIC DNA]</scope>
    <source>
        <strain evidence="1 2">ZMN-3</strain>
    </source>
</reference>
<keyword evidence="2" id="KW-1185">Reference proteome</keyword>
<evidence type="ECO:0000313" key="1">
    <source>
        <dbReference type="EMBL" id="AVR96903.1"/>
    </source>
</evidence>
<organism evidence="1 2">
    <name type="scientific">Pseudoduganella armeniaca</name>
    <dbReference type="NCBI Taxonomy" id="2072590"/>
    <lineage>
        <taxon>Bacteria</taxon>
        <taxon>Pseudomonadati</taxon>
        <taxon>Pseudomonadota</taxon>
        <taxon>Betaproteobacteria</taxon>
        <taxon>Burkholderiales</taxon>
        <taxon>Oxalobacteraceae</taxon>
        <taxon>Telluria group</taxon>
        <taxon>Pseudoduganella</taxon>
    </lineage>
</organism>
<proteinExistence type="predicted"/>
<dbReference type="RefSeq" id="WP_107142252.1">
    <property type="nucleotide sequence ID" value="NZ_CP028324.1"/>
</dbReference>